<accession>A0A9P8IB53</accession>
<dbReference type="Gene3D" id="1.25.40.10">
    <property type="entry name" value="Tetratricopeptide repeat domain"/>
    <property type="match status" value="1"/>
</dbReference>
<dbReference type="GO" id="GO:0005829">
    <property type="term" value="C:cytosol"/>
    <property type="evidence" value="ECO:0007669"/>
    <property type="project" value="TreeGrafter"/>
</dbReference>
<dbReference type="SUPFAM" id="SSF48452">
    <property type="entry name" value="TPR-like"/>
    <property type="match status" value="1"/>
</dbReference>
<name>A0A9P8IB53_9PEZI</name>
<dbReference type="GO" id="GO:0006457">
    <property type="term" value="P:protein folding"/>
    <property type="evidence" value="ECO:0007669"/>
    <property type="project" value="TreeGrafter"/>
</dbReference>
<proteinExistence type="predicted"/>
<dbReference type="InterPro" id="IPR011990">
    <property type="entry name" value="TPR-like_helical_dom_sf"/>
</dbReference>
<evidence type="ECO:0000313" key="2">
    <source>
        <dbReference type="Proteomes" id="UP000698800"/>
    </source>
</evidence>
<dbReference type="InterPro" id="IPR019734">
    <property type="entry name" value="TPR_rpt"/>
</dbReference>
<evidence type="ECO:0000313" key="1">
    <source>
        <dbReference type="EMBL" id="KAH0544435.1"/>
    </source>
</evidence>
<dbReference type="GO" id="GO:0051879">
    <property type="term" value="F:Hsp90 protein binding"/>
    <property type="evidence" value="ECO:0007669"/>
    <property type="project" value="TreeGrafter"/>
</dbReference>
<sequence length="200" mass="22304">MEDTFIQLPLQIDPTSKAISASTSYESKPLSAELAALNTLHRSLLNLDTPIPPPPLPVNPKRSAQIQKLRESGNASFRKGNYPEAIRMYTFGIEMAVGRPGWEPSALVRDEVSALYANRAQAHMAMQNWPQAMIDAESSVEMKRVGNTKGWWRKGRCLVEMGRLEEAMVWVGKALDVEEDAELKALAKEIEKAVKKNENV</sequence>
<dbReference type="SMART" id="SM00028">
    <property type="entry name" value="TPR"/>
    <property type="match status" value="3"/>
</dbReference>
<evidence type="ECO:0008006" key="3">
    <source>
        <dbReference type="Google" id="ProtNLM"/>
    </source>
</evidence>
<dbReference type="GO" id="GO:0005634">
    <property type="term" value="C:nucleus"/>
    <property type="evidence" value="ECO:0007669"/>
    <property type="project" value="TreeGrafter"/>
</dbReference>
<dbReference type="PANTHER" id="PTHR46035:SF3">
    <property type="entry name" value="TRANSLOCATION PROTEIN SEC72"/>
    <property type="match status" value="1"/>
</dbReference>
<organism evidence="1 2">
    <name type="scientific">Glutinoglossum americanum</name>
    <dbReference type="NCBI Taxonomy" id="1670608"/>
    <lineage>
        <taxon>Eukaryota</taxon>
        <taxon>Fungi</taxon>
        <taxon>Dikarya</taxon>
        <taxon>Ascomycota</taxon>
        <taxon>Pezizomycotina</taxon>
        <taxon>Geoglossomycetes</taxon>
        <taxon>Geoglossales</taxon>
        <taxon>Geoglossaceae</taxon>
        <taxon>Glutinoglossum</taxon>
    </lineage>
</organism>
<dbReference type="Proteomes" id="UP000698800">
    <property type="component" value="Unassembled WGS sequence"/>
</dbReference>
<protein>
    <recommendedName>
        <fullName evidence="3">Translocation protein sec72</fullName>
    </recommendedName>
</protein>
<reference evidence="1" key="1">
    <citation type="submission" date="2021-03" db="EMBL/GenBank/DDBJ databases">
        <title>Comparative genomics and phylogenomic investigation of the class Geoglossomycetes provide insights into ecological specialization and systematics.</title>
        <authorList>
            <person name="Melie T."/>
            <person name="Pirro S."/>
            <person name="Miller A.N."/>
            <person name="Quandt A."/>
        </authorList>
    </citation>
    <scope>NUCLEOTIDE SEQUENCE</scope>
    <source>
        <strain evidence="1">GBOQ0MN5Z8</strain>
    </source>
</reference>
<dbReference type="GO" id="GO:0030544">
    <property type="term" value="F:Hsp70 protein binding"/>
    <property type="evidence" value="ECO:0007669"/>
    <property type="project" value="TreeGrafter"/>
</dbReference>
<gene>
    <name evidence="1" type="ORF">FGG08_001462</name>
</gene>
<dbReference type="OrthoDB" id="433738at2759"/>
<keyword evidence="2" id="KW-1185">Reference proteome</keyword>
<dbReference type="PANTHER" id="PTHR46035">
    <property type="entry name" value="TETRATRICOPEPTIDE REPEAT PROTEIN 4"/>
    <property type="match status" value="1"/>
</dbReference>
<comment type="caution">
    <text evidence="1">The sequence shown here is derived from an EMBL/GenBank/DDBJ whole genome shotgun (WGS) entry which is preliminary data.</text>
</comment>
<dbReference type="AlphaFoldDB" id="A0A9P8IB53"/>
<dbReference type="EMBL" id="JAGHQL010000019">
    <property type="protein sequence ID" value="KAH0544435.1"/>
    <property type="molecule type" value="Genomic_DNA"/>
</dbReference>